<organism evidence="1 2">
    <name type="scientific">Araneus ventricosus</name>
    <name type="common">Orbweaver spider</name>
    <name type="synonym">Epeira ventricosa</name>
    <dbReference type="NCBI Taxonomy" id="182803"/>
    <lineage>
        <taxon>Eukaryota</taxon>
        <taxon>Metazoa</taxon>
        <taxon>Ecdysozoa</taxon>
        <taxon>Arthropoda</taxon>
        <taxon>Chelicerata</taxon>
        <taxon>Arachnida</taxon>
        <taxon>Araneae</taxon>
        <taxon>Araneomorphae</taxon>
        <taxon>Entelegynae</taxon>
        <taxon>Araneoidea</taxon>
        <taxon>Araneidae</taxon>
        <taxon>Araneus</taxon>
    </lineage>
</organism>
<gene>
    <name evidence="1" type="ORF">AVEN_9643_1</name>
</gene>
<dbReference type="AlphaFoldDB" id="A0A4Y2EV17"/>
<evidence type="ECO:0000313" key="2">
    <source>
        <dbReference type="Proteomes" id="UP000499080"/>
    </source>
</evidence>
<evidence type="ECO:0000313" key="1">
    <source>
        <dbReference type="EMBL" id="GBM33102.1"/>
    </source>
</evidence>
<dbReference type="OrthoDB" id="6364780at2759"/>
<sequence length="485" mass="53642">MSNAFWISRKTAPVFCLLAKPSLTYSTALKSWCVVDNFSRKPNCSGEKITTRLQLSSEKLFYSYVHGASGSNGLISLDVESGNQVWNSSVSYVPHLKGCGKLVDNSSEACLVTGRSGLFELLNASSGIAVLQLNINSTDNPPMFRYDPVILPDCLGSGISEYGFVVSHNEIKVVYQGYISSSVSVPSCDTEPEKLTPWTTRNNQTDLVFICRKDAKDQLIRMPQNTWCAYKNEGTGKSETSVLETGATGSLDGATLLPTPRGLIVWDQDEVTLFGVSGEKNWTVSSESHFNLNRFLLHGKFSDTGSQIALFSNNAASTLQVSLLDYETGKMTWNTTIKNSEIFDIALMKGEKKDFVLVLQRKVERDLKAEAVSHLSEVPTTLISLLSEEAVVGEADSPKTTLVDEALFMELGSNYYQMVDEKRTRYDEGKSYKSSLTVVHRPNNEIAIVTLKQSEIKFPHTMLRSIGVSNWDISLTENRQCSWSA</sequence>
<keyword evidence="2" id="KW-1185">Reference proteome</keyword>
<dbReference type="EMBL" id="BGPR01000724">
    <property type="protein sequence ID" value="GBM33102.1"/>
    <property type="molecule type" value="Genomic_DNA"/>
</dbReference>
<name>A0A4Y2EV17_ARAVE</name>
<accession>A0A4Y2EV17</accession>
<dbReference type="Proteomes" id="UP000499080">
    <property type="component" value="Unassembled WGS sequence"/>
</dbReference>
<comment type="caution">
    <text evidence="1">The sequence shown here is derived from an EMBL/GenBank/DDBJ whole genome shotgun (WGS) entry which is preliminary data.</text>
</comment>
<dbReference type="SUPFAM" id="SSF50998">
    <property type="entry name" value="Quinoprotein alcohol dehydrogenase-like"/>
    <property type="match status" value="1"/>
</dbReference>
<protein>
    <recommendedName>
        <fullName evidence="3">Acyl-CoA synthetase family member 4</fullName>
    </recommendedName>
</protein>
<evidence type="ECO:0008006" key="3">
    <source>
        <dbReference type="Google" id="ProtNLM"/>
    </source>
</evidence>
<reference evidence="1 2" key="1">
    <citation type="journal article" date="2019" name="Sci. Rep.">
        <title>Orb-weaving spider Araneus ventricosus genome elucidates the spidroin gene catalogue.</title>
        <authorList>
            <person name="Kono N."/>
            <person name="Nakamura H."/>
            <person name="Ohtoshi R."/>
            <person name="Moran D.A.P."/>
            <person name="Shinohara A."/>
            <person name="Yoshida Y."/>
            <person name="Fujiwara M."/>
            <person name="Mori M."/>
            <person name="Tomita M."/>
            <person name="Arakawa K."/>
        </authorList>
    </citation>
    <scope>NUCLEOTIDE SEQUENCE [LARGE SCALE GENOMIC DNA]</scope>
</reference>
<dbReference type="InterPro" id="IPR011047">
    <property type="entry name" value="Quinoprotein_ADH-like_sf"/>
</dbReference>
<proteinExistence type="predicted"/>